<keyword evidence="5" id="KW-1003">Cell membrane</keyword>
<dbReference type="PANTHER" id="PTHR10336">
    <property type="entry name" value="PHOSPHOINOSITIDE-SPECIFIC PHOSPHOLIPASE C FAMILY PROTEIN"/>
    <property type="match status" value="1"/>
</dbReference>
<dbReference type="InterPro" id="IPR000909">
    <property type="entry name" value="PLipase_C_PInositol-sp_X_dom"/>
</dbReference>
<dbReference type="InterPro" id="IPR001711">
    <property type="entry name" value="PLipase_C_Pinositol-sp_Y"/>
</dbReference>
<dbReference type="InterPro" id="IPR035892">
    <property type="entry name" value="C2_domain_sf"/>
</dbReference>
<dbReference type="SMART" id="SM00239">
    <property type="entry name" value="C2"/>
    <property type="match status" value="1"/>
</dbReference>
<dbReference type="GO" id="GO:0004435">
    <property type="term" value="F:phosphatidylinositol-4,5-bisphosphate phospholipase C activity"/>
    <property type="evidence" value="ECO:0007669"/>
    <property type="project" value="UniProtKB-EC"/>
</dbReference>
<evidence type="ECO:0000256" key="5">
    <source>
        <dbReference type="ARBA" id="ARBA00022475"/>
    </source>
</evidence>
<dbReference type="Proteomes" id="UP000593561">
    <property type="component" value="Unassembled WGS sequence"/>
</dbReference>
<dbReference type="GO" id="GO:0048015">
    <property type="term" value="P:phosphatidylinositol-mediated signaling"/>
    <property type="evidence" value="ECO:0007669"/>
    <property type="project" value="TreeGrafter"/>
</dbReference>
<dbReference type="PRINTS" id="PR00390">
    <property type="entry name" value="PHPHLIPASEC"/>
</dbReference>
<dbReference type="Pfam" id="PF09279">
    <property type="entry name" value="EF-hand_like"/>
    <property type="match status" value="1"/>
</dbReference>
<dbReference type="InterPro" id="IPR001192">
    <property type="entry name" value="PI-PLC_fam"/>
</dbReference>
<dbReference type="SUPFAM" id="SSF47473">
    <property type="entry name" value="EF-hand"/>
    <property type="match status" value="1"/>
</dbReference>
<keyword evidence="10" id="KW-0807">Transducer</keyword>
<dbReference type="CDD" id="cd00275">
    <property type="entry name" value="C2_PLC_like"/>
    <property type="match status" value="1"/>
</dbReference>
<dbReference type="Pfam" id="PF00168">
    <property type="entry name" value="C2"/>
    <property type="match status" value="1"/>
</dbReference>
<comment type="caution">
    <text evidence="15">The sequence shown here is derived from an EMBL/GenBank/DDBJ whole genome shotgun (WGS) entry which is preliminary data.</text>
</comment>
<dbReference type="PROSITE" id="PS50008">
    <property type="entry name" value="PIPLC_Y_DOMAIN"/>
    <property type="match status" value="1"/>
</dbReference>
<feature type="domain" description="C2" evidence="13">
    <location>
        <begin position="385"/>
        <end position="516"/>
    </location>
</feature>
<dbReference type="PROSITE" id="PS50004">
    <property type="entry name" value="C2"/>
    <property type="match status" value="1"/>
</dbReference>
<comment type="cofactor">
    <cofactor evidence="2">
        <name>Ca(2+)</name>
        <dbReference type="ChEBI" id="CHEBI:29108"/>
    </cofactor>
</comment>
<dbReference type="EC" id="3.1.4.11" evidence="4 11"/>
<keyword evidence="9" id="KW-0472">Membrane</keyword>
<dbReference type="AlphaFoldDB" id="A0A7J8SV51"/>
<sequence length="537" mass="61122">MTVAQAPEDVKNLFEMYSENGLMNADGLHKFLVEYQKEDETTTDDAQKIIDGSKHLAKNGLHVEAFFRHLFSDTNSPQVHHDMNAPLSHYFIFTGHNSYLTGNQLNSDCSDVPIINALKRGVRVIELDIWPNSEKDDVHVLHGGTLTAPVTLLKCLSSIKENAFVSSDFPVVITLEDHLTPDLQAKAANMITETLGDILFTPGPEVFKEFPSVETLKKRIIISTKPPKDYTEAKEDKDKENDSKSDKTDDEMATKKAEPHENKPKQKKAPEYKRLIAIHAGKPKGGLDECLEVDPEKVRRLSLSELELEKAAETHGKQIVRFTQRNMLRVYPKGIRVDSSNYNPMIAWLHGAQMVAFNMQGCDKHLWLMHGMFKANGQCGYVKKPDFLLNTNEIFDPEVKHSEKTILKVTVYLGEGWYYDFDHTHFDSYSPPDFYVKVGIAGVPEDKQMTKSKIVEDSWVPSWNQEFEFHLTMPQLALLRIKVHEYDMSKKDDFAGQTCLPVSEIRSGIRAVPLMDKKGDKYNNVKLLMRFEFTNPS</sequence>
<dbReference type="EMBL" id="JABFAC010000011">
    <property type="protein sequence ID" value="MBA0629823.1"/>
    <property type="molecule type" value="Genomic_DNA"/>
</dbReference>
<evidence type="ECO:0000256" key="4">
    <source>
        <dbReference type="ARBA" id="ARBA00012368"/>
    </source>
</evidence>
<evidence type="ECO:0000256" key="1">
    <source>
        <dbReference type="ARBA" id="ARBA00001195"/>
    </source>
</evidence>
<dbReference type="SUPFAM" id="SSF51695">
    <property type="entry name" value="PLC-like phosphodiesterases"/>
    <property type="match status" value="1"/>
</dbReference>
<evidence type="ECO:0000259" key="14">
    <source>
        <dbReference type="PROSITE" id="PS50008"/>
    </source>
</evidence>
<dbReference type="Pfam" id="PF00387">
    <property type="entry name" value="PI-PLC-Y"/>
    <property type="match status" value="1"/>
</dbReference>
<dbReference type="Pfam" id="PF00388">
    <property type="entry name" value="PI-PLC-X"/>
    <property type="match status" value="1"/>
</dbReference>
<evidence type="ECO:0000256" key="10">
    <source>
        <dbReference type="ARBA" id="ARBA00023224"/>
    </source>
</evidence>
<dbReference type="GO" id="GO:0016042">
    <property type="term" value="P:lipid catabolic process"/>
    <property type="evidence" value="ECO:0007669"/>
    <property type="project" value="UniProtKB-KW"/>
</dbReference>
<keyword evidence="6 11" id="KW-0378">Hydrolase</keyword>
<keyword evidence="7 11" id="KW-0442">Lipid degradation</keyword>
<feature type="region of interest" description="Disordered" evidence="12">
    <location>
        <begin position="228"/>
        <end position="271"/>
    </location>
</feature>
<dbReference type="GO" id="GO:0006950">
    <property type="term" value="P:response to stress"/>
    <property type="evidence" value="ECO:0007669"/>
    <property type="project" value="UniProtKB-ARBA"/>
</dbReference>
<reference evidence="15 16" key="1">
    <citation type="journal article" date="2019" name="Genome Biol. Evol.">
        <title>Insights into the evolution of the New World diploid cottons (Gossypium, subgenus Houzingenia) based on genome sequencing.</title>
        <authorList>
            <person name="Grover C.E."/>
            <person name="Arick M.A. 2nd"/>
            <person name="Thrash A."/>
            <person name="Conover J.L."/>
            <person name="Sanders W.S."/>
            <person name="Peterson D.G."/>
            <person name="Frelichowski J.E."/>
            <person name="Scheffler J.A."/>
            <person name="Scheffler B.E."/>
            <person name="Wendel J.F."/>
        </authorList>
    </citation>
    <scope>NUCLEOTIDE SEQUENCE [LARGE SCALE GENOMIC DNA]</scope>
    <source>
        <strain evidence="15">27</strain>
        <tissue evidence="15">Leaf</tissue>
    </source>
</reference>
<dbReference type="CDD" id="cd08599">
    <property type="entry name" value="PI-PLCc_plant"/>
    <property type="match status" value="1"/>
</dbReference>
<evidence type="ECO:0000313" key="16">
    <source>
        <dbReference type="Proteomes" id="UP000593561"/>
    </source>
</evidence>
<feature type="domain" description="PI-PLC Y-box" evidence="14">
    <location>
        <begin position="302"/>
        <end position="388"/>
    </location>
</feature>
<dbReference type="PROSITE" id="PS50007">
    <property type="entry name" value="PIPLC_X_DOMAIN"/>
    <property type="match status" value="1"/>
</dbReference>
<organism evidence="15 16">
    <name type="scientific">Gossypium davidsonii</name>
    <name type="common">Davidson's cotton</name>
    <name type="synonym">Gossypium klotzschianum subsp. davidsonii</name>
    <dbReference type="NCBI Taxonomy" id="34287"/>
    <lineage>
        <taxon>Eukaryota</taxon>
        <taxon>Viridiplantae</taxon>
        <taxon>Streptophyta</taxon>
        <taxon>Embryophyta</taxon>
        <taxon>Tracheophyta</taxon>
        <taxon>Spermatophyta</taxon>
        <taxon>Magnoliopsida</taxon>
        <taxon>eudicotyledons</taxon>
        <taxon>Gunneridae</taxon>
        <taxon>Pentapetalae</taxon>
        <taxon>rosids</taxon>
        <taxon>malvids</taxon>
        <taxon>Malvales</taxon>
        <taxon>Malvaceae</taxon>
        <taxon>Malvoideae</taxon>
        <taxon>Gossypium</taxon>
    </lineage>
</organism>
<keyword evidence="8 11" id="KW-0443">Lipid metabolism</keyword>
<comment type="catalytic activity">
    <reaction evidence="1 11">
        <text>a 1,2-diacyl-sn-glycero-3-phospho-(1D-myo-inositol-4,5-bisphosphate) + H2O = 1D-myo-inositol 1,4,5-trisphosphate + a 1,2-diacyl-sn-glycerol + H(+)</text>
        <dbReference type="Rhea" id="RHEA:33179"/>
        <dbReference type="ChEBI" id="CHEBI:15377"/>
        <dbReference type="ChEBI" id="CHEBI:15378"/>
        <dbReference type="ChEBI" id="CHEBI:17815"/>
        <dbReference type="ChEBI" id="CHEBI:58456"/>
        <dbReference type="ChEBI" id="CHEBI:203600"/>
        <dbReference type="EC" id="3.1.4.11"/>
    </reaction>
</comment>
<evidence type="ECO:0000256" key="11">
    <source>
        <dbReference type="RuleBase" id="RU361133"/>
    </source>
</evidence>
<protein>
    <recommendedName>
        <fullName evidence="4 11">Phosphoinositide phospholipase C</fullName>
        <ecNumber evidence="4 11">3.1.4.11</ecNumber>
    </recommendedName>
</protein>
<dbReference type="FunFam" id="3.20.20.190:FF:000010">
    <property type="entry name" value="Phosphoinositide phospholipase C"/>
    <property type="match status" value="1"/>
</dbReference>
<name>A0A7J8SV51_GOSDV</name>
<dbReference type="SMART" id="SM00148">
    <property type="entry name" value="PLCXc"/>
    <property type="match status" value="1"/>
</dbReference>
<evidence type="ECO:0000313" key="15">
    <source>
        <dbReference type="EMBL" id="MBA0629823.1"/>
    </source>
</evidence>
<dbReference type="SMART" id="SM00149">
    <property type="entry name" value="PLCYc"/>
    <property type="match status" value="1"/>
</dbReference>
<dbReference type="PANTHER" id="PTHR10336:SF154">
    <property type="entry name" value="PHOSPHOINOSITIDE PHOSPHOLIPASE C 2"/>
    <property type="match status" value="1"/>
</dbReference>
<dbReference type="Gene3D" id="1.10.238.10">
    <property type="entry name" value="EF-hand"/>
    <property type="match status" value="1"/>
</dbReference>
<evidence type="ECO:0000256" key="2">
    <source>
        <dbReference type="ARBA" id="ARBA00001913"/>
    </source>
</evidence>
<keyword evidence="16" id="KW-1185">Reference proteome</keyword>
<dbReference type="InterPro" id="IPR011992">
    <property type="entry name" value="EF-hand-dom_pair"/>
</dbReference>
<dbReference type="Gene3D" id="3.20.20.190">
    <property type="entry name" value="Phosphatidylinositol (PI) phosphodiesterase"/>
    <property type="match status" value="1"/>
</dbReference>
<proteinExistence type="predicted"/>
<evidence type="ECO:0000259" key="13">
    <source>
        <dbReference type="PROSITE" id="PS50004"/>
    </source>
</evidence>
<evidence type="ECO:0000256" key="3">
    <source>
        <dbReference type="ARBA" id="ARBA00004202"/>
    </source>
</evidence>
<dbReference type="InterPro" id="IPR017946">
    <property type="entry name" value="PLC-like_Pdiesterase_TIM-brl"/>
</dbReference>
<dbReference type="FunFam" id="2.60.40.150:FF:000060">
    <property type="entry name" value="Phosphoinositide phospholipase C"/>
    <property type="match status" value="1"/>
</dbReference>
<evidence type="ECO:0000256" key="6">
    <source>
        <dbReference type="ARBA" id="ARBA00022801"/>
    </source>
</evidence>
<dbReference type="InterPro" id="IPR000008">
    <property type="entry name" value="C2_dom"/>
</dbReference>
<dbReference type="Gene3D" id="2.60.40.150">
    <property type="entry name" value="C2 domain"/>
    <property type="match status" value="1"/>
</dbReference>
<comment type="subcellular location">
    <subcellularLocation>
        <location evidence="3">Cell membrane</location>
        <topology evidence="3">Peripheral membrane protein</topology>
    </subcellularLocation>
</comment>
<dbReference type="SUPFAM" id="SSF49562">
    <property type="entry name" value="C2 domain (Calcium/lipid-binding domain, CaLB)"/>
    <property type="match status" value="1"/>
</dbReference>
<evidence type="ECO:0000256" key="9">
    <source>
        <dbReference type="ARBA" id="ARBA00023136"/>
    </source>
</evidence>
<dbReference type="GO" id="GO:0051209">
    <property type="term" value="P:release of sequestered calcium ion into cytosol"/>
    <property type="evidence" value="ECO:0007669"/>
    <property type="project" value="TreeGrafter"/>
</dbReference>
<evidence type="ECO:0000256" key="12">
    <source>
        <dbReference type="SAM" id="MobiDB-lite"/>
    </source>
</evidence>
<accession>A0A7J8SV51</accession>
<dbReference type="InterPro" id="IPR015359">
    <property type="entry name" value="PLC_EF-hand-like"/>
</dbReference>
<evidence type="ECO:0000256" key="7">
    <source>
        <dbReference type="ARBA" id="ARBA00022963"/>
    </source>
</evidence>
<gene>
    <name evidence="15" type="ORF">Godav_024320</name>
</gene>
<evidence type="ECO:0000256" key="8">
    <source>
        <dbReference type="ARBA" id="ARBA00023098"/>
    </source>
</evidence>
<dbReference type="GO" id="GO:0005886">
    <property type="term" value="C:plasma membrane"/>
    <property type="evidence" value="ECO:0007669"/>
    <property type="project" value="UniProtKB-SubCell"/>
</dbReference>